<evidence type="ECO:0000259" key="3">
    <source>
        <dbReference type="Pfam" id="PF02230"/>
    </source>
</evidence>
<feature type="domain" description="Phospholipase/carboxylesterase/thioesterase" evidence="3">
    <location>
        <begin position="242"/>
        <end position="356"/>
    </location>
</feature>
<feature type="compositionally biased region" description="Basic and acidic residues" evidence="2">
    <location>
        <begin position="35"/>
        <end position="51"/>
    </location>
</feature>
<protein>
    <recommendedName>
        <fullName evidence="3">Phospholipase/carboxylesterase/thioesterase domain-containing protein</fullName>
    </recommendedName>
</protein>
<dbReference type="Gene3D" id="3.40.50.1820">
    <property type="entry name" value="alpha/beta hydrolase"/>
    <property type="match status" value="1"/>
</dbReference>
<keyword evidence="5" id="KW-1185">Reference proteome</keyword>
<comment type="caution">
    <text evidence="4">The sequence shown here is derived from an EMBL/GenBank/DDBJ whole genome shotgun (WGS) entry which is preliminary data.</text>
</comment>
<feature type="region of interest" description="Disordered" evidence="2">
    <location>
        <begin position="178"/>
        <end position="214"/>
    </location>
</feature>
<dbReference type="PANTHER" id="PTHR43037">
    <property type="entry name" value="UNNAMED PRODUCT-RELATED"/>
    <property type="match status" value="1"/>
</dbReference>
<dbReference type="InterPro" id="IPR050955">
    <property type="entry name" value="Plant_Biomass_Hydrol_Est"/>
</dbReference>
<evidence type="ECO:0000256" key="1">
    <source>
        <dbReference type="ARBA" id="ARBA00022729"/>
    </source>
</evidence>
<feature type="compositionally biased region" description="Polar residues" evidence="2">
    <location>
        <begin position="8"/>
        <end position="33"/>
    </location>
</feature>
<evidence type="ECO:0000313" key="4">
    <source>
        <dbReference type="EMBL" id="OAG45022.1"/>
    </source>
</evidence>
<dbReference type="InterPro" id="IPR029058">
    <property type="entry name" value="AB_hydrolase_fold"/>
</dbReference>
<accession>A0A177FNW6</accession>
<dbReference type="OrthoDB" id="2152248at2759"/>
<dbReference type="SUPFAM" id="SSF53474">
    <property type="entry name" value="alpha/beta-Hydrolases"/>
    <property type="match status" value="1"/>
</dbReference>
<dbReference type="AlphaFoldDB" id="A0A177FNW6"/>
<dbReference type="Proteomes" id="UP000077002">
    <property type="component" value="Unassembled WGS sequence"/>
</dbReference>
<proteinExistence type="predicted"/>
<evidence type="ECO:0000256" key="2">
    <source>
        <dbReference type="SAM" id="MobiDB-lite"/>
    </source>
</evidence>
<evidence type="ECO:0000313" key="5">
    <source>
        <dbReference type="Proteomes" id="UP000077002"/>
    </source>
</evidence>
<dbReference type="PANTHER" id="PTHR43037:SF1">
    <property type="entry name" value="BLL1128 PROTEIN"/>
    <property type="match status" value="1"/>
</dbReference>
<gene>
    <name evidence="4" type="ORF">AYO21_00985</name>
</gene>
<feature type="region of interest" description="Disordered" evidence="2">
    <location>
        <begin position="1"/>
        <end position="96"/>
    </location>
</feature>
<organism evidence="4 5">
    <name type="scientific">Fonsecaea monophora</name>
    <dbReference type="NCBI Taxonomy" id="254056"/>
    <lineage>
        <taxon>Eukaryota</taxon>
        <taxon>Fungi</taxon>
        <taxon>Dikarya</taxon>
        <taxon>Ascomycota</taxon>
        <taxon>Pezizomycotina</taxon>
        <taxon>Eurotiomycetes</taxon>
        <taxon>Chaetothyriomycetidae</taxon>
        <taxon>Chaetothyriales</taxon>
        <taxon>Herpotrichiellaceae</taxon>
        <taxon>Fonsecaea</taxon>
    </lineage>
</organism>
<dbReference type="Pfam" id="PF02230">
    <property type="entry name" value="Abhydrolase_2"/>
    <property type="match status" value="1"/>
</dbReference>
<dbReference type="InterPro" id="IPR003140">
    <property type="entry name" value="PLipase/COase/thioEstase"/>
</dbReference>
<dbReference type="EMBL" id="LVKK01000003">
    <property type="protein sequence ID" value="OAG45022.1"/>
    <property type="molecule type" value="Genomic_DNA"/>
</dbReference>
<dbReference type="GeneID" id="34596167"/>
<keyword evidence="1" id="KW-0732">Signal</keyword>
<dbReference type="GO" id="GO:0016787">
    <property type="term" value="F:hydrolase activity"/>
    <property type="evidence" value="ECO:0007669"/>
    <property type="project" value="InterPro"/>
</dbReference>
<sequence length="569" mass="62219">MTPAPIRSTPTSELQPRTRPQGSMGNHTVSTATIVRDDPEKNPNSLHDFHTAKRGPKNVPAVVIMSRTPEPSTEGGGDRSDAAKKGSSPPKDPGHAYAHTQHIRFEYFDQRISNAPFGYEHFVSLPPTYDSDLTRNKTWPLILFLHGAGESQRRPHESFASIRHGVPKIILCYDKLKSDPTDREDPAIDIPPAPRLRKSKQTQQHQGDGSTEPVPRETCELLAENFVTVTPSLNMQNGYGWNAAILSALLDEIVNRYRIDLDRIHVTGFSMGGYGTWDLAMHSPRRFATLAPICGGGDPSRVTHVKHLPHWIFHGDRDDVIPVQASIQMANALKRADATQVTFTRYPGLMHDSWTRTYNNPDLYRWMLSQRRKVRGDEEGVSAENKVVLDTDLDLDLDLERGTNKIKIKNKIQDVVDDDSIVGEGTGKGSGVVTGEVVVGVADDASSVSTVVVVVGPGDIAQVKVLKSALTCHDFVSSFFPPLPSRGLDGFLPIFGVVIIVPGCGSWVSTTAAALVWGNVECRADAMPQVDGLAVTSASITPACPSEEDWLVPAVRVVAPDLHREGVLR</sequence>
<dbReference type="RefSeq" id="XP_022516974.1">
    <property type="nucleotide sequence ID" value="XM_022650971.1"/>
</dbReference>
<name>A0A177FNW6_9EURO</name>
<reference evidence="4 5" key="1">
    <citation type="submission" date="2016-03" db="EMBL/GenBank/DDBJ databases">
        <title>Draft genome sequence of the Fonsecaea monophora CBS 269.37.</title>
        <authorList>
            <person name="Bombassaro A."/>
            <person name="Vinicius W.A."/>
            <person name="De Hoog S."/>
            <person name="Sun J."/>
            <person name="Souza E.M."/>
            <person name="Raittz R.T."/>
            <person name="Costa F."/>
            <person name="Leao A.C."/>
            <person name="Tadra-Sfeir M.Z."/>
            <person name="Baura V."/>
            <person name="Balsanelli E."/>
            <person name="Pedrosa F.O."/>
            <person name="Moreno L.F."/>
            <person name="Steffens M.B."/>
            <person name="Xi L."/>
            <person name="Bocca A.L."/>
            <person name="Felipe M.S."/>
            <person name="Teixeira M."/>
            <person name="Telles Filho F.Q."/>
            <person name="Azevedo C.M."/>
            <person name="Gomes R."/>
            <person name="Vicente V.A."/>
        </authorList>
    </citation>
    <scope>NUCLEOTIDE SEQUENCE [LARGE SCALE GENOMIC DNA]</scope>
    <source>
        <strain evidence="4 5">CBS 269.37</strain>
    </source>
</reference>